<dbReference type="Gramene" id="ONIVA02G01180.3">
    <property type="protein sequence ID" value="ONIVA02G01180.3"/>
    <property type="gene ID" value="ONIVA02G01180"/>
</dbReference>
<accession>A0A0E0G061</accession>
<feature type="region of interest" description="Disordered" evidence="1">
    <location>
        <begin position="1"/>
        <end position="72"/>
    </location>
</feature>
<keyword evidence="3" id="KW-1185">Reference proteome</keyword>
<dbReference type="AlphaFoldDB" id="A0A0E0G061"/>
<protein>
    <submittedName>
        <fullName evidence="2">Uncharacterized protein</fullName>
    </submittedName>
</protein>
<reference evidence="2" key="2">
    <citation type="submission" date="2018-04" db="EMBL/GenBank/DDBJ databases">
        <title>OnivRS2 (Oryza nivara Reference Sequence Version 2).</title>
        <authorList>
            <person name="Zhang J."/>
            <person name="Kudrna D."/>
            <person name="Lee S."/>
            <person name="Talag J."/>
            <person name="Rajasekar S."/>
            <person name="Welchert J."/>
            <person name="Hsing Y.-I."/>
            <person name="Wing R.A."/>
        </authorList>
    </citation>
    <scope>NUCLEOTIDE SEQUENCE [LARGE SCALE GENOMIC DNA]</scope>
    <source>
        <strain evidence="2">SL10</strain>
    </source>
</reference>
<evidence type="ECO:0000313" key="2">
    <source>
        <dbReference type="EnsemblPlants" id="ONIVA02G01180.3"/>
    </source>
</evidence>
<dbReference type="EnsemblPlants" id="ONIVA02G01180.3">
    <property type="protein sequence ID" value="ONIVA02G01180.3"/>
    <property type="gene ID" value="ONIVA02G01180"/>
</dbReference>
<organism evidence="2">
    <name type="scientific">Oryza nivara</name>
    <name type="common">Indian wild rice</name>
    <name type="synonym">Oryza sativa f. spontanea</name>
    <dbReference type="NCBI Taxonomy" id="4536"/>
    <lineage>
        <taxon>Eukaryota</taxon>
        <taxon>Viridiplantae</taxon>
        <taxon>Streptophyta</taxon>
        <taxon>Embryophyta</taxon>
        <taxon>Tracheophyta</taxon>
        <taxon>Spermatophyta</taxon>
        <taxon>Magnoliopsida</taxon>
        <taxon>Liliopsida</taxon>
        <taxon>Poales</taxon>
        <taxon>Poaceae</taxon>
        <taxon>BOP clade</taxon>
        <taxon>Oryzoideae</taxon>
        <taxon>Oryzeae</taxon>
        <taxon>Oryzinae</taxon>
        <taxon>Oryza</taxon>
    </lineage>
</organism>
<sequence>MRPLRAASEGGETAIKNPAAESSCAAARRRETAARRQQHAAAQAPLEGGGVHLKQSQEKPSLEAFVQSAQAK</sequence>
<name>A0A0E0G061_ORYNI</name>
<dbReference type="HOGENOM" id="CLU_2726516_0_0_1"/>
<dbReference type="Proteomes" id="UP000006591">
    <property type="component" value="Chromosome 2"/>
</dbReference>
<proteinExistence type="predicted"/>
<reference evidence="2" key="1">
    <citation type="submission" date="2015-04" db="UniProtKB">
        <authorList>
            <consortium name="EnsemblPlants"/>
        </authorList>
    </citation>
    <scope>IDENTIFICATION</scope>
    <source>
        <strain evidence="2">SL10</strain>
    </source>
</reference>
<evidence type="ECO:0000313" key="3">
    <source>
        <dbReference type="Proteomes" id="UP000006591"/>
    </source>
</evidence>
<evidence type="ECO:0000256" key="1">
    <source>
        <dbReference type="SAM" id="MobiDB-lite"/>
    </source>
</evidence>